<feature type="transmembrane region" description="Helical" evidence="7">
    <location>
        <begin position="12"/>
        <end position="36"/>
    </location>
</feature>
<evidence type="ECO:0000256" key="6">
    <source>
        <dbReference type="ARBA" id="ARBA00023136"/>
    </source>
</evidence>
<evidence type="ECO:0000313" key="9">
    <source>
        <dbReference type="Proteomes" id="UP000553193"/>
    </source>
</evidence>
<dbReference type="Proteomes" id="UP000553193">
    <property type="component" value="Unassembled WGS sequence"/>
</dbReference>
<feature type="transmembrane region" description="Helical" evidence="7">
    <location>
        <begin position="130"/>
        <end position="149"/>
    </location>
</feature>
<evidence type="ECO:0000256" key="2">
    <source>
        <dbReference type="ARBA" id="ARBA00009772"/>
    </source>
</evidence>
<feature type="transmembrane region" description="Helical" evidence="7">
    <location>
        <begin position="226"/>
        <end position="247"/>
    </location>
</feature>
<feature type="transmembrane region" description="Helical" evidence="7">
    <location>
        <begin position="48"/>
        <end position="67"/>
    </location>
</feature>
<dbReference type="PANTHER" id="PTHR30065:SF8">
    <property type="entry name" value="FLAGELLAR BIOSYNTHETIC PROTEIN FLIR"/>
    <property type="match status" value="1"/>
</dbReference>
<feature type="transmembrane region" description="Helical" evidence="7">
    <location>
        <begin position="73"/>
        <end position="92"/>
    </location>
</feature>
<evidence type="ECO:0000256" key="1">
    <source>
        <dbReference type="ARBA" id="ARBA00004651"/>
    </source>
</evidence>
<name>A0A840AFC7_9PROT</name>
<dbReference type="PRINTS" id="PR00953">
    <property type="entry name" value="TYPE3IMRPROT"/>
</dbReference>
<comment type="similarity">
    <text evidence="2">Belongs to the FliR/MopE/SpaR family.</text>
</comment>
<keyword evidence="8" id="KW-0969">Cilium</keyword>
<keyword evidence="4 7" id="KW-0812">Transmembrane</keyword>
<evidence type="ECO:0000313" key="8">
    <source>
        <dbReference type="EMBL" id="MBB3899170.1"/>
    </source>
</evidence>
<gene>
    <name evidence="8" type="ORF">GGQ83_002618</name>
</gene>
<feature type="transmembrane region" description="Helical" evidence="7">
    <location>
        <begin position="99"/>
        <end position="118"/>
    </location>
</feature>
<feature type="transmembrane region" description="Helical" evidence="7">
    <location>
        <begin position="181"/>
        <end position="206"/>
    </location>
</feature>
<dbReference type="AlphaFoldDB" id="A0A840AFC7"/>
<keyword evidence="8" id="KW-0966">Cell projection</keyword>
<evidence type="ECO:0000256" key="4">
    <source>
        <dbReference type="ARBA" id="ARBA00022692"/>
    </source>
</evidence>
<evidence type="ECO:0000256" key="5">
    <source>
        <dbReference type="ARBA" id="ARBA00022989"/>
    </source>
</evidence>
<keyword evidence="5 7" id="KW-1133">Transmembrane helix</keyword>
<keyword evidence="3" id="KW-1003">Cell membrane</keyword>
<keyword evidence="8" id="KW-0282">Flagellum</keyword>
<keyword evidence="9" id="KW-1185">Reference proteome</keyword>
<dbReference type="GO" id="GO:0006605">
    <property type="term" value="P:protein targeting"/>
    <property type="evidence" value="ECO:0007669"/>
    <property type="project" value="InterPro"/>
</dbReference>
<keyword evidence="6 7" id="KW-0472">Membrane</keyword>
<sequence length="261" mass="27007">MITPADLALLEALPVLAFHAALVFCRMGAAVMLLPGLGESEIPMTQRLALGVLLVFVLTPVLSPELPPLPDQVAALALLVAVEVLVGAWIGLCARFVALALAQAGQVIALMMGLASPLQGDQFLGSSVTAPARMLGLLTAALFLATGLYEVPLRALAGSYATLPPGQPLPLGDAAELLTRFVAGVLAVAMQLAAPFVLAAIFFNAAMGLLARVAPQLQVFVVAAPAQLLGGFLLLILLMPALFHAWWRATNEALSRLPGLG</sequence>
<protein>
    <submittedName>
        <fullName evidence="8">Flagellar biosynthetic protein FliR</fullName>
    </submittedName>
</protein>
<dbReference type="RefSeq" id="WP_184384696.1">
    <property type="nucleotide sequence ID" value="NZ_JACIDJ010000004.1"/>
</dbReference>
<comment type="subcellular location">
    <subcellularLocation>
        <location evidence="1">Cell membrane</location>
        <topology evidence="1">Multi-pass membrane protein</topology>
    </subcellularLocation>
</comment>
<evidence type="ECO:0000256" key="3">
    <source>
        <dbReference type="ARBA" id="ARBA00022475"/>
    </source>
</evidence>
<organism evidence="8 9">
    <name type="scientific">Roseococcus suduntuyensis</name>
    <dbReference type="NCBI Taxonomy" id="455361"/>
    <lineage>
        <taxon>Bacteria</taxon>
        <taxon>Pseudomonadati</taxon>
        <taxon>Pseudomonadota</taxon>
        <taxon>Alphaproteobacteria</taxon>
        <taxon>Acetobacterales</taxon>
        <taxon>Roseomonadaceae</taxon>
        <taxon>Roseococcus</taxon>
    </lineage>
</organism>
<dbReference type="GO" id="GO:0005886">
    <property type="term" value="C:plasma membrane"/>
    <property type="evidence" value="ECO:0007669"/>
    <property type="project" value="UniProtKB-SubCell"/>
</dbReference>
<dbReference type="InterPro" id="IPR002010">
    <property type="entry name" value="T3SS_IM_R"/>
</dbReference>
<dbReference type="PANTHER" id="PTHR30065">
    <property type="entry name" value="FLAGELLAR BIOSYNTHETIC PROTEIN FLIR"/>
    <property type="match status" value="1"/>
</dbReference>
<evidence type="ECO:0000256" key="7">
    <source>
        <dbReference type="SAM" id="Phobius"/>
    </source>
</evidence>
<comment type="caution">
    <text evidence="8">The sequence shown here is derived from an EMBL/GenBank/DDBJ whole genome shotgun (WGS) entry which is preliminary data.</text>
</comment>
<proteinExistence type="inferred from homology"/>
<dbReference type="Pfam" id="PF01311">
    <property type="entry name" value="Bac_export_1"/>
    <property type="match status" value="1"/>
</dbReference>
<accession>A0A840AFC7</accession>
<dbReference type="EMBL" id="JACIDJ010000004">
    <property type="protein sequence ID" value="MBB3899170.1"/>
    <property type="molecule type" value="Genomic_DNA"/>
</dbReference>
<reference evidence="8 9" key="1">
    <citation type="submission" date="2020-08" db="EMBL/GenBank/DDBJ databases">
        <title>Genomic Encyclopedia of Type Strains, Phase IV (KMG-IV): sequencing the most valuable type-strain genomes for metagenomic binning, comparative biology and taxonomic classification.</title>
        <authorList>
            <person name="Goeker M."/>
        </authorList>
    </citation>
    <scope>NUCLEOTIDE SEQUENCE [LARGE SCALE GENOMIC DNA]</scope>
    <source>
        <strain evidence="8 9">DSM 19979</strain>
    </source>
</reference>